<comment type="cofactor">
    <cofactor evidence="1">
        <name>Mg(2+)</name>
        <dbReference type="ChEBI" id="CHEBI:18420"/>
    </cofactor>
</comment>
<dbReference type="AlphaFoldDB" id="A0A7S3LPY2"/>
<evidence type="ECO:0000259" key="3">
    <source>
        <dbReference type="PROSITE" id="PS51462"/>
    </source>
</evidence>
<dbReference type="SUPFAM" id="SSF55811">
    <property type="entry name" value="Nudix"/>
    <property type="match status" value="1"/>
</dbReference>
<proteinExistence type="predicted"/>
<reference evidence="4" key="1">
    <citation type="submission" date="2021-01" db="EMBL/GenBank/DDBJ databases">
        <authorList>
            <person name="Corre E."/>
            <person name="Pelletier E."/>
            <person name="Niang G."/>
            <person name="Scheremetjew M."/>
            <person name="Finn R."/>
            <person name="Kale V."/>
            <person name="Holt S."/>
            <person name="Cochrane G."/>
            <person name="Meng A."/>
            <person name="Brown T."/>
            <person name="Cohen L."/>
        </authorList>
    </citation>
    <scope>NUCLEOTIDE SEQUENCE</scope>
    <source>
        <strain evidence="4">GSBS06</strain>
    </source>
</reference>
<protein>
    <recommendedName>
        <fullName evidence="3">Nudix hydrolase domain-containing protein</fullName>
    </recommendedName>
</protein>
<dbReference type="InterPro" id="IPR015797">
    <property type="entry name" value="NUDIX_hydrolase-like_dom_sf"/>
</dbReference>
<dbReference type="PANTHER" id="PTHR43046:SF14">
    <property type="entry name" value="MUTT_NUDIX FAMILY PROTEIN"/>
    <property type="match status" value="1"/>
</dbReference>
<accession>A0A7S3LPY2</accession>
<organism evidence="4">
    <name type="scientific">Aplanochytrium stocchinoi</name>
    <dbReference type="NCBI Taxonomy" id="215587"/>
    <lineage>
        <taxon>Eukaryota</taxon>
        <taxon>Sar</taxon>
        <taxon>Stramenopiles</taxon>
        <taxon>Bigyra</taxon>
        <taxon>Labyrinthulomycetes</taxon>
        <taxon>Thraustochytrida</taxon>
        <taxon>Thraustochytriidae</taxon>
        <taxon>Aplanochytrium</taxon>
    </lineage>
</organism>
<gene>
    <name evidence="4" type="ORF">ASTO00021_LOCUS7990</name>
</gene>
<dbReference type="InterPro" id="IPR000086">
    <property type="entry name" value="NUDIX_hydrolase_dom"/>
</dbReference>
<dbReference type="GO" id="GO:0016787">
    <property type="term" value="F:hydrolase activity"/>
    <property type="evidence" value="ECO:0007669"/>
    <property type="project" value="UniProtKB-KW"/>
</dbReference>
<keyword evidence="2" id="KW-0378">Hydrolase</keyword>
<sequence>MIRIKIFSRFLASSISLRHQNCNKLHGSALLSKSNCNYVYLESLYAKQEYRPVGVFILTCCANSEEYDNGHIDRYLIVRSAKTDREVWSFPQGGIDRGETFRDNFYRELSEELGMVEDQVDLVKTNFLTEEIDFDASRARRCGFSKGKAYFFSQGMFDPESSNIDNMHLDKQEIAEARWVTADSAIETFYRTSSKAKANLQKKAIEILQKLDTSEI</sequence>
<dbReference type="PROSITE" id="PS51462">
    <property type="entry name" value="NUDIX"/>
    <property type="match status" value="1"/>
</dbReference>
<evidence type="ECO:0000256" key="2">
    <source>
        <dbReference type="ARBA" id="ARBA00022801"/>
    </source>
</evidence>
<evidence type="ECO:0000256" key="1">
    <source>
        <dbReference type="ARBA" id="ARBA00001946"/>
    </source>
</evidence>
<dbReference type="PANTHER" id="PTHR43046">
    <property type="entry name" value="GDP-MANNOSE MANNOSYL HYDROLASE"/>
    <property type="match status" value="1"/>
</dbReference>
<dbReference type="Pfam" id="PF00293">
    <property type="entry name" value="NUDIX"/>
    <property type="match status" value="1"/>
</dbReference>
<dbReference type="Gene3D" id="3.90.79.10">
    <property type="entry name" value="Nucleoside Triphosphate Pyrophosphohydrolase"/>
    <property type="match status" value="1"/>
</dbReference>
<dbReference type="EMBL" id="HBIN01010678">
    <property type="protein sequence ID" value="CAE0437733.1"/>
    <property type="molecule type" value="Transcribed_RNA"/>
</dbReference>
<feature type="domain" description="Nudix hydrolase" evidence="3">
    <location>
        <begin position="48"/>
        <end position="203"/>
    </location>
</feature>
<name>A0A7S3LPY2_9STRA</name>
<evidence type="ECO:0000313" key="4">
    <source>
        <dbReference type="EMBL" id="CAE0437733.1"/>
    </source>
</evidence>